<name>A0ABT8G8N5_9MICO</name>
<feature type="transmembrane region" description="Helical" evidence="5">
    <location>
        <begin position="63"/>
        <end position="87"/>
    </location>
</feature>
<keyword evidence="2 5" id="KW-0812">Transmembrane</keyword>
<feature type="transmembrane region" description="Helical" evidence="5">
    <location>
        <begin position="23"/>
        <end position="42"/>
    </location>
</feature>
<proteinExistence type="predicted"/>
<comment type="caution">
    <text evidence="7">The sequence shown here is derived from an EMBL/GenBank/DDBJ whole genome shotgun (WGS) entry which is preliminary data.</text>
</comment>
<comment type="subcellular location">
    <subcellularLocation>
        <location evidence="1">Membrane</location>
        <topology evidence="1">Multi-pass membrane protein</topology>
    </subcellularLocation>
</comment>
<evidence type="ECO:0000256" key="5">
    <source>
        <dbReference type="SAM" id="Phobius"/>
    </source>
</evidence>
<evidence type="ECO:0000256" key="4">
    <source>
        <dbReference type="ARBA" id="ARBA00023136"/>
    </source>
</evidence>
<gene>
    <name evidence="7" type="ORF">QQX09_06430</name>
</gene>
<dbReference type="EMBL" id="JAUHPW010000004">
    <property type="protein sequence ID" value="MDN4475488.1"/>
    <property type="molecule type" value="Genomic_DNA"/>
</dbReference>
<evidence type="ECO:0000256" key="1">
    <source>
        <dbReference type="ARBA" id="ARBA00004141"/>
    </source>
</evidence>
<evidence type="ECO:0000259" key="6">
    <source>
        <dbReference type="Pfam" id="PF07291"/>
    </source>
</evidence>
<organism evidence="7 8">
    <name type="scientific">Demequina litoralis</name>
    <dbReference type="NCBI Taxonomy" id="3051660"/>
    <lineage>
        <taxon>Bacteria</taxon>
        <taxon>Bacillati</taxon>
        <taxon>Actinomycetota</taxon>
        <taxon>Actinomycetes</taxon>
        <taxon>Micrococcales</taxon>
        <taxon>Demequinaceae</taxon>
        <taxon>Demequina</taxon>
    </lineage>
</organism>
<sequence length="169" mass="18206">MSTEAIEAQSEAPAGRWATVQPWLSLVVRVAMAVILVAAAVPKMVDIPQSIIAVRAYRILPEAVVPLVGTMLPFVELVLALFLFAGLFTRLSAIVWLVMMAGFVTGVIWAWAHGLSIDCGCFGGGGEVAEGTTNYPLHMLERAGFVALGTYLLIWPRSRFSADGWMRAA</sequence>
<accession>A0ABT8G8N5</accession>
<evidence type="ECO:0000256" key="3">
    <source>
        <dbReference type="ARBA" id="ARBA00022989"/>
    </source>
</evidence>
<evidence type="ECO:0000256" key="2">
    <source>
        <dbReference type="ARBA" id="ARBA00022692"/>
    </source>
</evidence>
<dbReference type="Pfam" id="PF07291">
    <property type="entry name" value="MauE"/>
    <property type="match status" value="1"/>
</dbReference>
<keyword evidence="8" id="KW-1185">Reference proteome</keyword>
<dbReference type="RefSeq" id="WP_301132566.1">
    <property type="nucleotide sequence ID" value="NZ_JAUHPW010000004.1"/>
</dbReference>
<feature type="domain" description="Methylamine utilisation protein MauE" evidence="6">
    <location>
        <begin position="22"/>
        <end position="153"/>
    </location>
</feature>
<reference evidence="7" key="1">
    <citation type="submission" date="2023-06" db="EMBL/GenBank/DDBJ databases">
        <title>Sysu t00192.</title>
        <authorList>
            <person name="Gao L."/>
            <person name="Fang B.-Z."/>
            <person name="Li W.-J."/>
        </authorList>
    </citation>
    <scope>NUCLEOTIDE SEQUENCE</scope>
    <source>
        <strain evidence="7">SYSU T00192</strain>
    </source>
</reference>
<dbReference type="InterPro" id="IPR009908">
    <property type="entry name" value="Methylamine_util_MauE"/>
</dbReference>
<protein>
    <submittedName>
        <fullName evidence="7">MauE/DoxX family redox-associated membrane protein</fullName>
    </submittedName>
</protein>
<feature type="transmembrane region" description="Helical" evidence="5">
    <location>
        <begin position="93"/>
        <end position="112"/>
    </location>
</feature>
<evidence type="ECO:0000313" key="7">
    <source>
        <dbReference type="EMBL" id="MDN4475488.1"/>
    </source>
</evidence>
<dbReference type="Proteomes" id="UP001172728">
    <property type="component" value="Unassembled WGS sequence"/>
</dbReference>
<evidence type="ECO:0000313" key="8">
    <source>
        <dbReference type="Proteomes" id="UP001172728"/>
    </source>
</evidence>
<keyword evidence="4 5" id="KW-0472">Membrane</keyword>
<keyword evidence="3 5" id="KW-1133">Transmembrane helix</keyword>